<evidence type="ECO:0000256" key="3">
    <source>
        <dbReference type="ARBA" id="ARBA00023163"/>
    </source>
</evidence>
<protein>
    <submittedName>
        <fullName evidence="5">Transcriptional regulator, MarR family</fullName>
    </submittedName>
</protein>
<dbReference type="InterPro" id="IPR036388">
    <property type="entry name" value="WH-like_DNA-bd_sf"/>
</dbReference>
<reference evidence="5 6" key="1">
    <citation type="submission" date="2016-02" db="EMBL/GenBank/DDBJ databases">
        <authorList>
            <person name="Wen L."/>
            <person name="He K."/>
            <person name="Yang H."/>
        </authorList>
    </citation>
    <scope>NUCLEOTIDE SEQUENCE [LARGE SCALE GENOMIC DNA]</scope>
    <source>
        <strain evidence="5 6">MJR8628A</strain>
    </source>
</reference>
<dbReference type="SMART" id="SM00347">
    <property type="entry name" value="HTH_MARR"/>
    <property type="match status" value="1"/>
</dbReference>
<dbReference type="RefSeq" id="WP_061101529.1">
    <property type="nucleotide sequence ID" value="NZ_CAXUJS010000011.1"/>
</dbReference>
<dbReference type="Proteomes" id="UP000070326">
    <property type="component" value="Unassembled WGS sequence"/>
</dbReference>
<evidence type="ECO:0000256" key="1">
    <source>
        <dbReference type="ARBA" id="ARBA00023015"/>
    </source>
</evidence>
<dbReference type="PATRIC" id="fig|1261.5.peg.84"/>
<dbReference type="InterPro" id="IPR000835">
    <property type="entry name" value="HTH_MarR-typ"/>
</dbReference>
<dbReference type="SUPFAM" id="SSF46785">
    <property type="entry name" value="Winged helix' DNA-binding domain"/>
    <property type="match status" value="1"/>
</dbReference>
<gene>
    <name evidence="5" type="ORF">HMPREF3195_00082</name>
</gene>
<dbReference type="PROSITE" id="PS50995">
    <property type="entry name" value="HTH_MARR_2"/>
    <property type="match status" value="1"/>
</dbReference>
<dbReference type="GO" id="GO:0003677">
    <property type="term" value="F:DNA binding"/>
    <property type="evidence" value="ECO:0007669"/>
    <property type="project" value="UniProtKB-KW"/>
</dbReference>
<keyword evidence="3" id="KW-0804">Transcription</keyword>
<dbReference type="STRING" id="1261.HMPREF3195_00082"/>
<dbReference type="PANTHER" id="PTHR42756">
    <property type="entry name" value="TRANSCRIPTIONAL REGULATOR, MARR"/>
    <property type="match status" value="1"/>
</dbReference>
<organism evidence="5 6">
    <name type="scientific">Peptostreptococcus anaerobius</name>
    <dbReference type="NCBI Taxonomy" id="1261"/>
    <lineage>
        <taxon>Bacteria</taxon>
        <taxon>Bacillati</taxon>
        <taxon>Bacillota</taxon>
        <taxon>Clostridia</taxon>
        <taxon>Peptostreptococcales</taxon>
        <taxon>Peptostreptococcaceae</taxon>
        <taxon>Peptostreptococcus</taxon>
    </lineage>
</organism>
<feature type="domain" description="HTH marR-type" evidence="4">
    <location>
        <begin position="89"/>
        <end position="217"/>
    </location>
</feature>
<dbReference type="EMBL" id="LSQZ01000002">
    <property type="protein sequence ID" value="KXI14711.1"/>
    <property type="molecule type" value="Genomic_DNA"/>
</dbReference>
<dbReference type="GO" id="GO:0003700">
    <property type="term" value="F:DNA-binding transcription factor activity"/>
    <property type="evidence" value="ECO:0007669"/>
    <property type="project" value="InterPro"/>
</dbReference>
<evidence type="ECO:0000256" key="2">
    <source>
        <dbReference type="ARBA" id="ARBA00023125"/>
    </source>
</evidence>
<dbReference type="Pfam" id="PF01047">
    <property type="entry name" value="MarR"/>
    <property type="match status" value="1"/>
</dbReference>
<comment type="caution">
    <text evidence="5">The sequence shown here is derived from an EMBL/GenBank/DDBJ whole genome shotgun (WGS) entry which is preliminary data.</text>
</comment>
<dbReference type="Gene3D" id="1.10.10.10">
    <property type="entry name" value="Winged helix-like DNA-binding domain superfamily/Winged helix DNA-binding domain"/>
    <property type="match status" value="1"/>
</dbReference>
<evidence type="ECO:0000259" key="4">
    <source>
        <dbReference type="PROSITE" id="PS50995"/>
    </source>
</evidence>
<evidence type="ECO:0000313" key="5">
    <source>
        <dbReference type="EMBL" id="KXI14711.1"/>
    </source>
</evidence>
<proteinExistence type="predicted"/>
<dbReference type="AlphaFoldDB" id="A0A135YZC6"/>
<dbReference type="PANTHER" id="PTHR42756:SF1">
    <property type="entry name" value="TRANSCRIPTIONAL REPRESSOR OF EMRAB OPERON"/>
    <property type="match status" value="1"/>
</dbReference>
<dbReference type="InterPro" id="IPR036390">
    <property type="entry name" value="WH_DNA-bd_sf"/>
</dbReference>
<dbReference type="eggNOG" id="COG1846">
    <property type="taxonomic scope" value="Bacteria"/>
</dbReference>
<dbReference type="PRINTS" id="PR00598">
    <property type="entry name" value="HTHMARR"/>
</dbReference>
<name>A0A135YZC6_9FIRM</name>
<sequence length="229" mass="25988">MVDYKNIEDKSNKKKIKVEFSDGDSISVGEGDYSYITFENDKALNENIVVEDNEDKAQVSSQESIEYETKSKSENLSYEASRKVINDIVVDLFKNILTIEEKSLRLRGIKDLSMSEIHALEAIGTGDGKMMSEVADILDITMGTLTTTISKLEAKGYAKREKDPNDRRVVIASLTRKGVLVDKIHRNFHEEMIDHLMIDLKLEEDQALIRALMNINEFFLKEYGGEHGC</sequence>
<evidence type="ECO:0000313" key="6">
    <source>
        <dbReference type="Proteomes" id="UP000070326"/>
    </source>
</evidence>
<accession>A0A135YZC6</accession>
<keyword evidence="1" id="KW-0805">Transcription regulation</keyword>
<keyword evidence="2" id="KW-0238">DNA-binding</keyword>